<dbReference type="EMBL" id="CAXAMN010003447">
    <property type="protein sequence ID" value="CAK9004626.1"/>
    <property type="molecule type" value="Genomic_DNA"/>
</dbReference>
<evidence type="ECO:0000256" key="1">
    <source>
        <dbReference type="ARBA" id="ARBA00007061"/>
    </source>
</evidence>
<gene>
    <name evidence="6" type="ORF">CCMP2556_LOCUS7742</name>
</gene>
<feature type="domain" description="Hydroxymethylglutaryl-coenzyme A synthase N-terminal" evidence="4">
    <location>
        <begin position="151"/>
        <end position="240"/>
    </location>
</feature>
<dbReference type="InterPro" id="IPR013746">
    <property type="entry name" value="HMG_CoA_synt_C_dom"/>
</dbReference>
<feature type="domain" description="Hydroxymethylglutaryl-coenzyme A synthase C-terminal" evidence="5">
    <location>
        <begin position="348"/>
        <end position="423"/>
    </location>
</feature>
<dbReference type="SUPFAM" id="SSF53901">
    <property type="entry name" value="Thiolase-like"/>
    <property type="match status" value="1"/>
</dbReference>
<evidence type="ECO:0000256" key="2">
    <source>
        <dbReference type="ARBA" id="ARBA00022679"/>
    </source>
</evidence>
<evidence type="ECO:0000256" key="3">
    <source>
        <dbReference type="SAM" id="MobiDB-lite"/>
    </source>
</evidence>
<dbReference type="Pfam" id="PF01154">
    <property type="entry name" value="HMG_CoA_synt_N"/>
    <property type="match status" value="1"/>
</dbReference>
<dbReference type="PANTHER" id="PTHR43323:SF2">
    <property type="entry name" value="HYDROXYMETHYLGLUTARYL-COA SYNTHASE"/>
    <property type="match status" value="1"/>
</dbReference>
<evidence type="ECO:0000313" key="6">
    <source>
        <dbReference type="EMBL" id="CAK9004626.1"/>
    </source>
</evidence>
<comment type="caution">
    <text evidence="6">The sequence shown here is derived from an EMBL/GenBank/DDBJ whole genome shotgun (WGS) entry which is preliminary data.</text>
</comment>
<dbReference type="Gene3D" id="3.40.47.10">
    <property type="match status" value="1"/>
</dbReference>
<comment type="similarity">
    <text evidence="1">Belongs to the thiolase-like superfamily. HMG-CoA synthase family.</text>
</comment>
<organism evidence="6 7">
    <name type="scientific">Durusdinium trenchii</name>
    <dbReference type="NCBI Taxonomy" id="1381693"/>
    <lineage>
        <taxon>Eukaryota</taxon>
        <taxon>Sar</taxon>
        <taxon>Alveolata</taxon>
        <taxon>Dinophyceae</taxon>
        <taxon>Suessiales</taxon>
        <taxon>Symbiodiniaceae</taxon>
        <taxon>Durusdinium</taxon>
    </lineage>
</organism>
<name>A0ABP0IPY6_9DINO</name>
<dbReference type="InterPro" id="IPR013528">
    <property type="entry name" value="HMG_CoA_synth_N"/>
</dbReference>
<keyword evidence="2" id="KW-0808">Transferase</keyword>
<feature type="region of interest" description="Disordered" evidence="3">
    <location>
        <begin position="1"/>
        <end position="24"/>
    </location>
</feature>
<keyword evidence="7" id="KW-1185">Reference proteome</keyword>
<proteinExistence type="inferred from homology"/>
<evidence type="ECO:0000313" key="7">
    <source>
        <dbReference type="Proteomes" id="UP001642484"/>
    </source>
</evidence>
<reference evidence="6 7" key="1">
    <citation type="submission" date="2024-02" db="EMBL/GenBank/DDBJ databases">
        <authorList>
            <person name="Chen Y."/>
            <person name="Shah S."/>
            <person name="Dougan E. K."/>
            <person name="Thang M."/>
            <person name="Chan C."/>
        </authorList>
    </citation>
    <scope>NUCLEOTIDE SEQUENCE [LARGE SCALE GENOMIC DNA]</scope>
</reference>
<evidence type="ECO:0000259" key="4">
    <source>
        <dbReference type="Pfam" id="PF01154"/>
    </source>
</evidence>
<dbReference type="Proteomes" id="UP001642484">
    <property type="component" value="Unassembled WGS sequence"/>
</dbReference>
<dbReference type="InterPro" id="IPR016039">
    <property type="entry name" value="Thiolase-like"/>
</dbReference>
<evidence type="ECO:0008006" key="8">
    <source>
        <dbReference type="Google" id="ProtNLM"/>
    </source>
</evidence>
<accession>A0ABP0IPY6</accession>
<protein>
    <recommendedName>
        <fullName evidence="8">Hydroxymethylglutaryl-CoA synthase</fullName>
    </recommendedName>
</protein>
<dbReference type="Pfam" id="PF08540">
    <property type="entry name" value="HMG_CoA_synt_C"/>
    <property type="match status" value="1"/>
</dbReference>
<sequence>MKSDTGTGRVKQHQPGIGQVEARFPTDDEDPISFSMTVVHRLLERMEQKGAGRSWSSWVGELRVQWMMSIFEISGVAWFKMNVTDSLFKGAVIKRAPCTRHQRDGELHAQWAAFEPAAREAGLVRNAARPHGKGFALNEGATFPLCSSIAVKDRSKSMKSYVMDIFERYANESNIEGVDQYNACYGGQACGLCTLSWVESDRWDGRYGIAVATDISEAHPGFMAFVGAATTATLFFPDAPMSHHSQRASCVLHRFDFCKPVGWHDMAPITDGKYSVECYLDAGQPEHKDALDACHSTLRQKLNGRGPLEVTDLNVFHTGGGYHIVKKAFERLVRAEQKGIKPDEKERLVQEKLAPSVSLLKIIGPCHTVSSFLNTSSVIMNKMEQALGKIILVFTYGSGCAASMYQMRVDDVPFFDPLEIWKLQFYRNAIKVRTSKVRRAREP</sequence>
<dbReference type="PANTHER" id="PTHR43323">
    <property type="entry name" value="3-HYDROXY-3-METHYLGLUTARYL COENZYME A SYNTHASE"/>
    <property type="match status" value="1"/>
</dbReference>
<evidence type="ECO:0000259" key="5">
    <source>
        <dbReference type="Pfam" id="PF08540"/>
    </source>
</evidence>